<name>A0AA86HWU1_PRIMG</name>
<dbReference type="Proteomes" id="UP000253834">
    <property type="component" value="Chromosome"/>
</dbReference>
<sequence length="106" mass="12320">MKKAFSEILNKEVSAEEVNKNESLKVGLKCRDCVIPMSHRRAHKWYESVVTACFVRQQEHIESCQYYAVGQMGILARLSDDDVLSRLDKKNFIFRLTMIHDELDGK</sequence>
<organism evidence="1 2">
    <name type="scientific">Priestia megaterium</name>
    <name type="common">Bacillus megaterium</name>
    <dbReference type="NCBI Taxonomy" id="1404"/>
    <lineage>
        <taxon>Bacteria</taxon>
        <taxon>Bacillati</taxon>
        <taxon>Bacillota</taxon>
        <taxon>Bacilli</taxon>
        <taxon>Bacillales</taxon>
        <taxon>Bacillaceae</taxon>
        <taxon>Priestia</taxon>
    </lineage>
</organism>
<gene>
    <name evidence="1" type="ORF">CIB87_02175</name>
</gene>
<proteinExistence type="predicted"/>
<evidence type="ECO:0000313" key="2">
    <source>
        <dbReference type="Proteomes" id="UP000253834"/>
    </source>
</evidence>
<protein>
    <submittedName>
        <fullName evidence="1">Uncharacterized protein</fullName>
    </submittedName>
</protein>
<dbReference type="AlphaFoldDB" id="A0AA86HWU1"/>
<evidence type="ECO:0000313" key="1">
    <source>
        <dbReference type="EMBL" id="AXI27874.1"/>
    </source>
</evidence>
<accession>A0AA86HWU1</accession>
<reference evidence="1 2" key="1">
    <citation type="submission" date="2017-07" db="EMBL/GenBank/DDBJ databases">
        <title>Isolation and development of strain Bacillus megaterium SR7 for enhanced growth and metabolite production under supercritical carbon dioxide.</title>
        <authorList>
            <person name="Freedman A.J.E."/>
            <person name="Peet K.C."/>
            <person name="Boock J.T."/>
            <person name="Penn K."/>
            <person name="Prather K.L.J."/>
            <person name="Thompson J.R."/>
        </authorList>
    </citation>
    <scope>NUCLEOTIDE SEQUENCE [LARGE SCALE GENOMIC DNA]</scope>
    <source>
        <strain evidence="1 2">SR7</strain>
    </source>
</reference>
<dbReference type="RefSeq" id="WP_114894364.1">
    <property type="nucleotide sequence ID" value="NZ_CP022674.1"/>
</dbReference>
<dbReference type="EMBL" id="CP022674">
    <property type="protein sequence ID" value="AXI27874.1"/>
    <property type="molecule type" value="Genomic_DNA"/>
</dbReference>